<evidence type="ECO:0000313" key="3">
    <source>
        <dbReference type="Proteomes" id="UP001333110"/>
    </source>
</evidence>
<reference evidence="2 3" key="1">
    <citation type="journal article" date="2023" name="J. Hered.">
        <title>Chromosome-level genome of the wood stork (Mycteria americana) provides insight into avian chromosome evolution.</title>
        <authorList>
            <person name="Flamio R. Jr."/>
            <person name="Ramstad K.M."/>
        </authorList>
    </citation>
    <scope>NUCLEOTIDE SEQUENCE [LARGE SCALE GENOMIC DNA]</scope>
    <source>
        <strain evidence="2">JAX WOST 10</strain>
    </source>
</reference>
<feature type="compositionally biased region" description="Low complexity" evidence="1">
    <location>
        <begin position="261"/>
        <end position="273"/>
    </location>
</feature>
<dbReference type="EMBL" id="JAUNZN010000004">
    <property type="protein sequence ID" value="KAK4822196.1"/>
    <property type="molecule type" value="Genomic_DNA"/>
</dbReference>
<proteinExistence type="predicted"/>
<sequence>MPLFGSAVASGRKTQLCWKRHPRFGSTPIAFDVGRFNIHPPSRAAGRPLGPCPPAEGRRLPGHSLGARSGRCGKRGGRKGASAGPGSPGACRRRWERARDARHGEARAQAGPSPGQPPLAAGAMTEQRPPRPLYFPHFHDRAEPVPPPADGGGPWAPFAAICGPRQPPPPAAGPPRWAAGLAPIAYEPLRFFCPAAAAEEGAGAARRPGEQPQLEGEICELGIRLKELELLALVGDGFDAQQCASPPPGAGGRARARRGSPRSGAAPRRPTAGHGYLPRPAERGSAGQRGGTPPCRLRAHLSLKGSRFRRQ</sequence>
<feature type="compositionally biased region" description="Basic residues" evidence="1">
    <location>
        <begin position="297"/>
        <end position="311"/>
    </location>
</feature>
<dbReference type="Pfam" id="PF17669">
    <property type="entry name" value="DUF5529"/>
    <property type="match status" value="1"/>
</dbReference>
<dbReference type="Proteomes" id="UP001333110">
    <property type="component" value="Unassembled WGS sequence"/>
</dbReference>
<comment type="caution">
    <text evidence="2">The sequence shown here is derived from an EMBL/GenBank/DDBJ whole genome shotgun (WGS) entry which is preliminary data.</text>
</comment>
<feature type="region of interest" description="Disordered" evidence="1">
    <location>
        <begin position="42"/>
        <end position="131"/>
    </location>
</feature>
<dbReference type="AlphaFoldDB" id="A0AAN7S7V4"/>
<dbReference type="PANTHER" id="PTHR36288">
    <property type="entry name" value="SIMILAR TO RIKEN CDNA A930018P22"/>
    <property type="match status" value="1"/>
</dbReference>
<feature type="compositionally biased region" description="Low complexity" evidence="1">
    <location>
        <begin position="80"/>
        <end position="90"/>
    </location>
</feature>
<keyword evidence="3" id="KW-1185">Reference proteome</keyword>
<gene>
    <name evidence="2" type="ORF">QYF61_011181</name>
</gene>
<dbReference type="InterPro" id="IPR040027">
    <property type="entry name" value="C11orf91-like"/>
</dbReference>
<evidence type="ECO:0000313" key="2">
    <source>
        <dbReference type="EMBL" id="KAK4822196.1"/>
    </source>
</evidence>
<feature type="region of interest" description="Disordered" evidence="1">
    <location>
        <begin position="242"/>
        <end position="311"/>
    </location>
</feature>
<dbReference type="PANTHER" id="PTHR36288:SF1">
    <property type="entry name" value="SIMILAR TO RIKEN CDNA A930018P22"/>
    <property type="match status" value="1"/>
</dbReference>
<feature type="compositionally biased region" description="Basic and acidic residues" evidence="1">
    <location>
        <begin position="97"/>
        <end position="106"/>
    </location>
</feature>
<name>A0AAN7S7V4_MYCAM</name>
<accession>A0AAN7S7V4</accession>
<organism evidence="2 3">
    <name type="scientific">Mycteria americana</name>
    <name type="common">Wood stork</name>
    <dbReference type="NCBI Taxonomy" id="33587"/>
    <lineage>
        <taxon>Eukaryota</taxon>
        <taxon>Metazoa</taxon>
        <taxon>Chordata</taxon>
        <taxon>Craniata</taxon>
        <taxon>Vertebrata</taxon>
        <taxon>Euteleostomi</taxon>
        <taxon>Archelosauria</taxon>
        <taxon>Archosauria</taxon>
        <taxon>Dinosauria</taxon>
        <taxon>Saurischia</taxon>
        <taxon>Theropoda</taxon>
        <taxon>Coelurosauria</taxon>
        <taxon>Aves</taxon>
        <taxon>Neognathae</taxon>
        <taxon>Neoaves</taxon>
        <taxon>Aequornithes</taxon>
        <taxon>Ciconiiformes</taxon>
        <taxon>Ciconiidae</taxon>
        <taxon>Mycteria</taxon>
    </lineage>
</organism>
<evidence type="ECO:0000256" key="1">
    <source>
        <dbReference type="SAM" id="MobiDB-lite"/>
    </source>
</evidence>
<protein>
    <submittedName>
        <fullName evidence="2">Uncharacterized protein</fullName>
    </submittedName>
</protein>